<gene>
    <name evidence="2" type="ORF">BT96DRAFT_626400</name>
</gene>
<keyword evidence="3" id="KW-1185">Reference proteome</keyword>
<dbReference type="InterPro" id="IPR040976">
    <property type="entry name" value="Pkinase_fungal"/>
</dbReference>
<dbReference type="Gene3D" id="1.10.510.10">
    <property type="entry name" value="Transferase(Phosphotransferase) domain 1"/>
    <property type="match status" value="1"/>
</dbReference>
<proteinExistence type="predicted"/>
<sequence>MQTRKLIYTNHLSISLMKPYLKKGWVLVDTHKHPDPDSHTVWGDHKIEPDMALYETAREPEAPLCQASQMASVGEFKLDPIDEPFHIDAGLKKATKTKGGKKTKPFERETEAAKATRGQLTVYINAIQASQHRTRTFAFYVHRKWCRLLCHSRAGTEVTPLINYTESFDLQTFFWRFTHASAECRGVDTTFQPVPSTDMSPKVQDARSALSITSSAPLFKVLVPEIPPEQASSTLSEISRTSPSDRLLYVSEPFTTNHRFPVGRGPRCFYAYDPVSCTVRLFKDLRRIMGYRPEADTYQQLHKKETPNILHVVAAGDVDGLLHRCGGKDGLGRKDGFRHYRIILDKLGKPLNQFSSTHELVTAVYDAFITHRHACTKAGILHQDISFGNIIIVGGRGYLIDWEFGRWDRADDSSADERTGTWQFLSIRLLENPATFHEIRDDIESFFYVLFWVAARYAPNKQNPSQRSEFLSMFDYKQLEPAAAKIRFITAGCFSVTERQVLCW</sequence>
<dbReference type="OrthoDB" id="2739948at2759"/>
<dbReference type="InterPro" id="IPR011009">
    <property type="entry name" value="Kinase-like_dom_sf"/>
</dbReference>
<evidence type="ECO:0000313" key="3">
    <source>
        <dbReference type="Proteomes" id="UP000799118"/>
    </source>
</evidence>
<dbReference type="EMBL" id="ML769389">
    <property type="protein sequence ID" value="KAE9408897.1"/>
    <property type="molecule type" value="Genomic_DNA"/>
</dbReference>
<reference evidence="2" key="1">
    <citation type="journal article" date="2019" name="Environ. Microbiol.">
        <title>Fungal ecological strategies reflected in gene transcription - a case study of two litter decomposers.</title>
        <authorList>
            <person name="Barbi F."/>
            <person name="Kohler A."/>
            <person name="Barry K."/>
            <person name="Baskaran P."/>
            <person name="Daum C."/>
            <person name="Fauchery L."/>
            <person name="Ihrmark K."/>
            <person name="Kuo A."/>
            <person name="LaButti K."/>
            <person name="Lipzen A."/>
            <person name="Morin E."/>
            <person name="Grigoriev I.V."/>
            <person name="Henrissat B."/>
            <person name="Lindahl B."/>
            <person name="Martin F."/>
        </authorList>
    </citation>
    <scope>NUCLEOTIDE SEQUENCE</scope>
    <source>
        <strain evidence="2">JB14</strain>
    </source>
</reference>
<dbReference type="AlphaFoldDB" id="A0A6A4IIS0"/>
<dbReference type="Pfam" id="PF17667">
    <property type="entry name" value="Pkinase_fungal"/>
    <property type="match status" value="1"/>
</dbReference>
<evidence type="ECO:0000259" key="1">
    <source>
        <dbReference type="Pfam" id="PF17667"/>
    </source>
</evidence>
<dbReference type="SUPFAM" id="SSF56112">
    <property type="entry name" value="Protein kinase-like (PK-like)"/>
    <property type="match status" value="1"/>
</dbReference>
<organism evidence="2 3">
    <name type="scientific">Gymnopus androsaceus JB14</name>
    <dbReference type="NCBI Taxonomy" id="1447944"/>
    <lineage>
        <taxon>Eukaryota</taxon>
        <taxon>Fungi</taxon>
        <taxon>Dikarya</taxon>
        <taxon>Basidiomycota</taxon>
        <taxon>Agaricomycotina</taxon>
        <taxon>Agaricomycetes</taxon>
        <taxon>Agaricomycetidae</taxon>
        <taxon>Agaricales</taxon>
        <taxon>Marasmiineae</taxon>
        <taxon>Omphalotaceae</taxon>
        <taxon>Gymnopus</taxon>
    </lineage>
</organism>
<evidence type="ECO:0000313" key="2">
    <source>
        <dbReference type="EMBL" id="KAE9408897.1"/>
    </source>
</evidence>
<feature type="domain" description="Fungal-type protein kinase" evidence="1">
    <location>
        <begin position="339"/>
        <end position="453"/>
    </location>
</feature>
<dbReference type="PANTHER" id="PTHR38248">
    <property type="entry name" value="FUNK1 6"/>
    <property type="match status" value="1"/>
</dbReference>
<dbReference type="Proteomes" id="UP000799118">
    <property type="component" value="Unassembled WGS sequence"/>
</dbReference>
<accession>A0A6A4IIS0</accession>
<name>A0A6A4IIS0_9AGAR</name>
<protein>
    <recommendedName>
        <fullName evidence="1">Fungal-type protein kinase domain-containing protein</fullName>
    </recommendedName>
</protein>
<dbReference type="PANTHER" id="PTHR38248:SF2">
    <property type="entry name" value="FUNK1 11"/>
    <property type="match status" value="1"/>
</dbReference>